<dbReference type="SUPFAM" id="SSF56726">
    <property type="entry name" value="DNA topoisomerase IV, alpha subunit"/>
    <property type="match status" value="1"/>
</dbReference>
<dbReference type="InterPro" id="IPR034136">
    <property type="entry name" value="TOPRIM_Topo6A/Spo11"/>
</dbReference>
<proteinExistence type="predicted"/>
<sequence length="88" mass="9791">MELLGVLPTELESLQIKKSELMRLTEADRALLAGLNRRPNISMDKTLVAQIQHLCTIGLKGEIEVLDNLGAQALSEYLTRKLSAFDIQ</sequence>
<dbReference type="Pfam" id="PF21180">
    <property type="entry name" value="TOP6A-Spo11_Toprim"/>
    <property type="match status" value="1"/>
</dbReference>
<dbReference type="Gene3D" id="3.40.1360.10">
    <property type="match status" value="1"/>
</dbReference>
<evidence type="ECO:0000259" key="1">
    <source>
        <dbReference type="Pfam" id="PF21180"/>
    </source>
</evidence>
<dbReference type="GO" id="GO:0005694">
    <property type="term" value="C:chromosome"/>
    <property type="evidence" value="ECO:0007669"/>
    <property type="project" value="InterPro"/>
</dbReference>
<accession>A0A183B4M7</accession>
<dbReference type="WBParaSite" id="ECPE_0001420201-mRNA-1">
    <property type="protein sequence ID" value="ECPE_0001420201-mRNA-1"/>
    <property type="gene ID" value="ECPE_0001420201"/>
</dbReference>
<dbReference type="EMBL" id="UZAN01056853">
    <property type="protein sequence ID" value="VDP91434.1"/>
    <property type="molecule type" value="Genomic_DNA"/>
</dbReference>
<dbReference type="GO" id="GO:0003677">
    <property type="term" value="F:DNA binding"/>
    <property type="evidence" value="ECO:0007669"/>
    <property type="project" value="InterPro"/>
</dbReference>
<evidence type="ECO:0000313" key="2">
    <source>
        <dbReference type="EMBL" id="VDP91434.1"/>
    </source>
</evidence>
<dbReference type="Proteomes" id="UP000272942">
    <property type="component" value="Unassembled WGS sequence"/>
</dbReference>
<dbReference type="InterPro" id="IPR036078">
    <property type="entry name" value="Spo11/TopoVI_A_sf"/>
</dbReference>
<feature type="domain" description="Topoisomerase 6 subunit A/Spo11 TOPRIM" evidence="1">
    <location>
        <begin position="3"/>
        <end position="82"/>
    </location>
</feature>
<keyword evidence="3" id="KW-1185">Reference proteome</keyword>
<reference evidence="4" key="1">
    <citation type="submission" date="2016-06" db="UniProtKB">
        <authorList>
            <consortium name="WormBaseParasite"/>
        </authorList>
    </citation>
    <scope>IDENTIFICATION</scope>
</reference>
<protein>
    <submittedName>
        <fullName evidence="4">Glutamyl-tRNA reductase</fullName>
    </submittedName>
</protein>
<organism evidence="4">
    <name type="scientific">Echinostoma caproni</name>
    <dbReference type="NCBI Taxonomy" id="27848"/>
    <lineage>
        <taxon>Eukaryota</taxon>
        <taxon>Metazoa</taxon>
        <taxon>Spiralia</taxon>
        <taxon>Lophotrochozoa</taxon>
        <taxon>Platyhelminthes</taxon>
        <taxon>Trematoda</taxon>
        <taxon>Digenea</taxon>
        <taxon>Plagiorchiida</taxon>
        <taxon>Echinostomata</taxon>
        <taxon>Echinostomatoidea</taxon>
        <taxon>Echinostomatidae</taxon>
        <taxon>Echinostoma</taxon>
    </lineage>
</organism>
<name>A0A183B4M7_9TREM</name>
<evidence type="ECO:0000313" key="4">
    <source>
        <dbReference type="WBParaSite" id="ECPE_0001420201-mRNA-1"/>
    </source>
</evidence>
<dbReference type="OrthoDB" id="5377392at2759"/>
<gene>
    <name evidence="2" type="ORF">ECPE_LOCUS14162</name>
</gene>
<reference evidence="2 3" key="2">
    <citation type="submission" date="2018-11" db="EMBL/GenBank/DDBJ databases">
        <authorList>
            <consortium name="Pathogen Informatics"/>
        </authorList>
    </citation>
    <scope>NUCLEOTIDE SEQUENCE [LARGE SCALE GENOMIC DNA]</scope>
    <source>
        <strain evidence="2 3">Egypt</strain>
    </source>
</reference>
<evidence type="ECO:0000313" key="3">
    <source>
        <dbReference type="Proteomes" id="UP000272942"/>
    </source>
</evidence>
<dbReference type="AlphaFoldDB" id="A0A183B4M7"/>